<organism evidence="3 4">
    <name type="scientific">Plasmopara halstedii</name>
    <name type="common">Downy mildew of sunflower</name>
    <dbReference type="NCBI Taxonomy" id="4781"/>
    <lineage>
        <taxon>Eukaryota</taxon>
        <taxon>Sar</taxon>
        <taxon>Stramenopiles</taxon>
        <taxon>Oomycota</taxon>
        <taxon>Peronosporomycetes</taxon>
        <taxon>Peronosporales</taxon>
        <taxon>Peronosporaceae</taxon>
        <taxon>Plasmopara</taxon>
    </lineage>
</organism>
<dbReference type="GO" id="GO:0003964">
    <property type="term" value="F:RNA-directed DNA polymerase activity"/>
    <property type="evidence" value="ECO:0007669"/>
    <property type="project" value="UniProtKB-KW"/>
</dbReference>
<proteinExistence type="predicted"/>
<dbReference type="GO" id="GO:0008270">
    <property type="term" value="F:zinc ion binding"/>
    <property type="evidence" value="ECO:0007669"/>
    <property type="project" value="InterPro"/>
</dbReference>
<keyword evidence="3" id="KW-0695">RNA-directed DNA polymerase</keyword>
<feature type="domain" description="CCHC-type" evidence="2">
    <location>
        <begin position="141"/>
        <end position="154"/>
    </location>
</feature>
<accession>A0A0P1AYR4</accession>
<dbReference type="GO" id="GO:0003676">
    <property type="term" value="F:nucleic acid binding"/>
    <property type="evidence" value="ECO:0007669"/>
    <property type="project" value="InterPro"/>
</dbReference>
<keyword evidence="3" id="KW-0808">Transferase</keyword>
<feature type="compositionally biased region" description="Basic residues" evidence="1">
    <location>
        <begin position="138"/>
        <end position="148"/>
    </location>
</feature>
<keyword evidence="4" id="KW-1185">Reference proteome</keyword>
<dbReference type="STRING" id="4781.A0A0P1AYR4"/>
<name>A0A0P1AYR4_PLAHL</name>
<evidence type="ECO:0000313" key="3">
    <source>
        <dbReference type="EMBL" id="CEG46816.1"/>
    </source>
</evidence>
<evidence type="ECO:0000259" key="2">
    <source>
        <dbReference type="Pfam" id="PF00098"/>
    </source>
</evidence>
<evidence type="ECO:0000313" key="4">
    <source>
        <dbReference type="Proteomes" id="UP000054928"/>
    </source>
</evidence>
<reference evidence="4" key="1">
    <citation type="submission" date="2014-09" db="EMBL/GenBank/DDBJ databases">
        <authorList>
            <person name="Sharma Rahul"/>
            <person name="Thines Marco"/>
        </authorList>
    </citation>
    <scope>NUCLEOTIDE SEQUENCE [LARGE SCALE GENOMIC DNA]</scope>
</reference>
<sequence length="229" mass="25154">MTKGLWDAAAGAETLVTKKQQSWSTLDGFHQTRYMADRLQLEEKFSSFKYTAANISKHVMELEQLVMEMKSANCSPSEEDICATLLRSLPGSFESLVVQAFRMAVMHSSFANLVSKLIAGDVRQKESSRIGKMTRSLSTRRKCGKKGHYASDCRSSGKGSGGSTDQSNVALNVTESMTNMNQIMDSRASAHICKERNAYINYMEESTERNVTSAKSGAKLEVLGYGSSG</sequence>
<dbReference type="Pfam" id="PF00098">
    <property type="entry name" value="zf-CCHC"/>
    <property type="match status" value="1"/>
</dbReference>
<dbReference type="GeneID" id="36398551"/>
<feature type="region of interest" description="Disordered" evidence="1">
    <location>
        <begin position="129"/>
        <end position="167"/>
    </location>
</feature>
<dbReference type="InterPro" id="IPR001878">
    <property type="entry name" value="Znf_CCHC"/>
</dbReference>
<dbReference type="RefSeq" id="XP_024583185.1">
    <property type="nucleotide sequence ID" value="XM_024717714.1"/>
</dbReference>
<dbReference type="OMA" id="CKERNAY"/>
<keyword evidence="3" id="KW-0548">Nucleotidyltransferase</keyword>
<dbReference type="Pfam" id="PF14223">
    <property type="entry name" value="Retrotran_gag_2"/>
    <property type="match status" value="1"/>
</dbReference>
<protein>
    <submittedName>
        <fullName evidence="3">FOG: Transposon-encoded proteins with TYA, reverse transcriptase, integrase domains in various combinations</fullName>
    </submittedName>
</protein>
<dbReference type="Proteomes" id="UP000054928">
    <property type="component" value="Unassembled WGS sequence"/>
</dbReference>
<dbReference type="EMBL" id="CCYD01002371">
    <property type="protein sequence ID" value="CEG46816.1"/>
    <property type="molecule type" value="Genomic_DNA"/>
</dbReference>
<dbReference type="AlphaFoldDB" id="A0A0P1AYR4"/>
<evidence type="ECO:0000256" key="1">
    <source>
        <dbReference type="SAM" id="MobiDB-lite"/>
    </source>
</evidence>
<dbReference type="OrthoDB" id="8042871at2759"/>